<evidence type="ECO:0000313" key="8">
    <source>
        <dbReference type="EMBL" id="GMA24121.1"/>
    </source>
</evidence>
<dbReference type="Pfam" id="PF01565">
    <property type="entry name" value="FAD_binding_4"/>
    <property type="match status" value="1"/>
</dbReference>
<dbReference type="Gene3D" id="3.30.465.10">
    <property type="match status" value="1"/>
</dbReference>
<evidence type="ECO:0000313" key="9">
    <source>
        <dbReference type="Proteomes" id="UP001157091"/>
    </source>
</evidence>
<dbReference type="InterPro" id="IPR050416">
    <property type="entry name" value="FAD-linked_Oxidoreductase"/>
</dbReference>
<comment type="caution">
    <text evidence="8">The sequence shown here is derived from an EMBL/GenBank/DDBJ whole genome shotgun (WGS) entry which is preliminary data.</text>
</comment>
<sequence>MPTTSTPTLDAPERAGSLAVAGELAAVLDCVVLAPTDVAYDQARRVWNADIDRYPAAIVACRSAADVSAVLVWCTEHDVPVTVRSGGHNLAGTSVADGAVLIDTAAIDHVRFDTDAGTVTVGAGCRWGDVDRPAAELGVAVPAGVVSHTGVAGLTLGGASATSPDSSVQRSTTCSRSRSSSPTAAS</sequence>
<proteinExistence type="inferred from homology"/>
<dbReference type="Proteomes" id="UP001157091">
    <property type="component" value="Unassembled WGS sequence"/>
</dbReference>
<keyword evidence="4" id="KW-0274">FAD</keyword>
<evidence type="ECO:0000259" key="7">
    <source>
        <dbReference type="PROSITE" id="PS51387"/>
    </source>
</evidence>
<evidence type="ECO:0000256" key="6">
    <source>
        <dbReference type="SAM" id="MobiDB-lite"/>
    </source>
</evidence>
<protein>
    <recommendedName>
        <fullName evidence="7">FAD-binding PCMH-type domain-containing protein</fullName>
    </recommendedName>
</protein>
<dbReference type="InterPro" id="IPR016166">
    <property type="entry name" value="FAD-bd_PCMH"/>
</dbReference>
<dbReference type="InterPro" id="IPR016167">
    <property type="entry name" value="FAD-bd_PCMH_sub1"/>
</dbReference>
<accession>A0ABQ6I1K4</accession>
<gene>
    <name evidence="8" type="ORF">GCM10025864_18800</name>
</gene>
<dbReference type="PANTHER" id="PTHR42973">
    <property type="entry name" value="BINDING OXIDOREDUCTASE, PUTATIVE (AFU_ORTHOLOGUE AFUA_1G17690)-RELATED"/>
    <property type="match status" value="1"/>
</dbReference>
<dbReference type="InterPro" id="IPR036318">
    <property type="entry name" value="FAD-bd_PCMH-like_sf"/>
</dbReference>
<reference evidence="9" key="1">
    <citation type="journal article" date="2019" name="Int. J. Syst. Evol. Microbiol.">
        <title>The Global Catalogue of Microorganisms (GCM) 10K type strain sequencing project: providing services to taxonomists for standard genome sequencing and annotation.</title>
        <authorList>
            <consortium name="The Broad Institute Genomics Platform"/>
            <consortium name="The Broad Institute Genome Sequencing Center for Infectious Disease"/>
            <person name="Wu L."/>
            <person name="Ma J."/>
        </authorList>
    </citation>
    <scope>NUCLEOTIDE SEQUENCE [LARGE SCALE GENOMIC DNA]</scope>
    <source>
        <strain evidence="9">NBRC 106348</strain>
    </source>
</reference>
<dbReference type="SUPFAM" id="SSF56176">
    <property type="entry name" value="FAD-binding/transporter-associated domain-like"/>
    <property type="match status" value="1"/>
</dbReference>
<dbReference type="Gene3D" id="3.30.43.10">
    <property type="entry name" value="Uridine Diphospho-n-acetylenolpyruvylglucosamine Reductase, domain 2"/>
    <property type="match status" value="1"/>
</dbReference>
<keyword evidence="3" id="KW-0285">Flavoprotein</keyword>
<feature type="region of interest" description="Disordered" evidence="6">
    <location>
        <begin position="157"/>
        <end position="186"/>
    </location>
</feature>
<comment type="cofactor">
    <cofactor evidence="1">
        <name>FAD</name>
        <dbReference type="ChEBI" id="CHEBI:57692"/>
    </cofactor>
</comment>
<evidence type="ECO:0000256" key="5">
    <source>
        <dbReference type="ARBA" id="ARBA00023002"/>
    </source>
</evidence>
<dbReference type="EMBL" id="BSUK01000001">
    <property type="protein sequence ID" value="GMA24121.1"/>
    <property type="molecule type" value="Genomic_DNA"/>
</dbReference>
<dbReference type="RefSeq" id="WP_284292999.1">
    <property type="nucleotide sequence ID" value="NZ_BSUK01000001.1"/>
</dbReference>
<comment type="similarity">
    <text evidence="2">Belongs to the oxygen-dependent FAD-linked oxidoreductase family.</text>
</comment>
<evidence type="ECO:0000256" key="1">
    <source>
        <dbReference type="ARBA" id="ARBA00001974"/>
    </source>
</evidence>
<dbReference type="InterPro" id="IPR006094">
    <property type="entry name" value="Oxid_FAD_bind_N"/>
</dbReference>
<keyword evidence="5" id="KW-0560">Oxidoreductase</keyword>
<dbReference type="PROSITE" id="PS00862">
    <property type="entry name" value="OX2_COVAL_FAD"/>
    <property type="match status" value="1"/>
</dbReference>
<dbReference type="InterPro" id="IPR016169">
    <property type="entry name" value="FAD-bd_PCMH_sub2"/>
</dbReference>
<evidence type="ECO:0000256" key="3">
    <source>
        <dbReference type="ARBA" id="ARBA00022630"/>
    </source>
</evidence>
<evidence type="ECO:0000256" key="4">
    <source>
        <dbReference type="ARBA" id="ARBA00022827"/>
    </source>
</evidence>
<dbReference type="InterPro" id="IPR006093">
    <property type="entry name" value="Oxy_OxRdtase_FAD_BS"/>
</dbReference>
<feature type="compositionally biased region" description="Low complexity" evidence="6">
    <location>
        <begin position="166"/>
        <end position="186"/>
    </location>
</feature>
<dbReference type="PANTHER" id="PTHR42973:SF39">
    <property type="entry name" value="FAD-BINDING PCMH-TYPE DOMAIN-CONTAINING PROTEIN"/>
    <property type="match status" value="1"/>
</dbReference>
<feature type="domain" description="FAD-binding PCMH-type" evidence="7">
    <location>
        <begin position="51"/>
        <end position="186"/>
    </location>
</feature>
<name>A0ABQ6I1K4_9MICO</name>
<dbReference type="PROSITE" id="PS51387">
    <property type="entry name" value="FAD_PCMH"/>
    <property type="match status" value="1"/>
</dbReference>
<keyword evidence="9" id="KW-1185">Reference proteome</keyword>
<evidence type="ECO:0000256" key="2">
    <source>
        <dbReference type="ARBA" id="ARBA00005466"/>
    </source>
</evidence>
<organism evidence="8 9">
    <name type="scientific">Luteimicrobium album</name>
    <dbReference type="NCBI Taxonomy" id="1054550"/>
    <lineage>
        <taxon>Bacteria</taxon>
        <taxon>Bacillati</taxon>
        <taxon>Actinomycetota</taxon>
        <taxon>Actinomycetes</taxon>
        <taxon>Micrococcales</taxon>
        <taxon>Luteimicrobium</taxon>
    </lineage>
</organism>